<feature type="compositionally biased region" description="Basic and acidic residues" evidence="1">
    <location>
        <begin position="33"/>
        <end position="45"/>
    </location>
</feature>
<comment type="caution">
    <text evidence="2">The sequence shown here is derived from an EMBL/GenBank/DDBJ whole genome shotgun (WGS) entry which is preliminary data.</text>
</comment>
<feature type="compositionally biased region" description="Low complexity" evidence="1">
    <location>
        <begin position="230"/>
        <end position="260"/>
    </location>
</feature>
<dbReference type="AlphaFoldDB" id="A0A9P4YVT8"/>
<dbReference type="Proteomes" id="UP000749293">
    <property type="component" value="Unassembled WGS sequence"/>
</dbReference>
<keyword evidence="3" id="KW-1185">Reference proteome</keyword>
<evidence type="ECO:0008006" key="4">
    <source>
        <dbReference type="Google" id="ProtNLM"/>
    </source>
</evidence>
<dbReference type="OrthoDB" id="506431at2759"/>
<organism evidence="2 3">
    <name type="scientific">Geosmithia morbida</name>
    <dbReference type="NCBI Taxonomy" id="1094350"/>
    <lineage>
        <taxon>Eukaryota</taxon>
        <taxon>Fungi</taxon>
        <taxon>Dikarya</taxon>
        <taxon>Ascomycota</taxon>
        <taxon>Pezizomycotina</taxon>
        <taxon>Sordariomycetes</taxon>
        <taxon>Hypocreomycetidae</taxon>
        <taxon>Hypocreales</taxon>
        <taxon>Bionectriaceae</taxon>
        <taxon>Geosmithia</taxon>
    </lineage>
</organism>
<dbReference type="GeneID" id="55971967"/>
<protein>
    <recommendedName>
        <fullName evidence="4">Signal peptide-containing protein</fullName>
    </recommendedName>
</protein>
<feature type="region of interest" description="Disordered" evidence="1">
    <location>
        <begin position="27"/>
        <end position="119"/>
    </location>
</feature>
<feature type="compositionally biased region" description="Basic residues" evidence="1">
    <location>
        <begin position="315"/>
        <end position="327"/>
    </location>
</feature>
<name>A0A9P4YVT8_9HYPO</name>
<accession>A0A9P4YVT8</accession>
<sequence length="394" mass="43140">MSFPVAVQSAIFYVVACTPCAKARSIQKAKVTSRKEREGKAKLETEQPGLYRHPSPFATNPYWQEEISMGPSLPKKSASKNSSQRGLSSSGRDSDAPSLSECTRVGDSGTTAGDSATVIADADGLSEDWNRRKGYQREDEELWGQWSGHKLKDAFSKARDSAGRLIENKLGLEKDVSDHDRRDFYFSPKNPPINDYHPPVVSSKAPRKDAHRWMLQPPPPAKIMEGKLPVSRAVSAASRASSSRTAATARTNGTSNGANGLSFKKESDMTEQELIEFLFTTRSNRSTSFTRARSMSLDGVDESAEFSYEYDHGERRKVRTASQKRRRQQEQRAATTSGDSDSSDMDGYEAEEEDGSLRPFSPSASSSKGLRPGPGAAARPKLETIASSGRGIRA</sequence>
<feature type="compositionally biased region" description="Low complexity" evidence="1">
    <location>
        <begin position="357"/>
        <end position="367"/>
    </location>
</feature>
<evidence type="ECO:0000256" key="1">
    <source>
        <dbReference type="SAM" id="MobiDB-lite"/>
    </source>
</evidence>
<gene>
    <name evidence="2" type="ORF">GMORB2_5742</name>
</gene>
<feature type="compositionally biased region" description="Polar residues" evidence="1">
    <location>
        <begin position="79"/>
        <end position="91"/>
    </location>
</feature>
<feature type="compositionally biased region" description="Acidic residues" evidence="1">
    <location>
        <begin position="341"/>
        <end position="354"/>
    </location>
</feature>
<reference evidence="2" key="1">
    <citation type="submission" date="2020-03" db="EMBL/GenBank/DDBJ databases">
        <title>Site-based positive gene gene selection in Geosmithia morbida across the United States reveals a broad range of putative effectors and factors for local host and environmental adapation.</title>
        <authorList>
            <person name="Onufrak A."/>
            <person name="Murdoch R.W."/>
            <person name="Gazis R."/>
            <person name="Huff M."/>
            <person name="Staton M."/>
            <person name="Klingeman W."/>
            <person name="Hadziabdic D."/>
        </authorList>
    </citation>
    <scope>NUCLEOTIDE SEQUENCE</scope>
    <source>
        <strain evidence="2">1262</strain>
    </source>
</reference>
<dbReference type="RefSeq" id="XP_035322678.1">
    <property type="nucleotide sequence ID" value="XM_035467712.1"/>
</dbReference>
<evidence type="ECO:0000313" key="2">
    <source>
        <dbReference type="EMBL" id="KAF4124026.1"/>
    </source>
</evidence>
<dbReference type="EMBL" id="JAANYQ010000005">
    <property type="protein sequence ID" value="KAF4124026.1"/>
    <property type="molecule type" value="Genomic_DNA"/>
</dbReference>
<feature type="region of interest" description="Disordered" evidence="1">
    <location>
        <begin position="182"/>
        <end position="267"/>
    </location>
</feature>
<proteinExistence type="predicted"/>
<evidence type="ECO:0000313" key="3">
    <source>
        <dbReference type="Proteomes" id="UP000749293"/>
    </source>
</evidence>
<feature type="region of interest" description="Disordered" evidence="1">
    <location>
        <begin position="288"/>
        <end position="394"/>
    </location>
</feature>